<evidence type="ECO:0000256" key="1">
    <source>
        <dbReference type="SAM" id="MobiDB-lite"/>
    </source>
</evidence>
<dbReference type="RefSeq" id="WP_198568988.1">
    <property type="nucleotide sequence ID" value="NZ_CP066167.1"/>
</dbReference>
<reference evidence="2 3" key="1">
    <citation type="submission" date="2020-12" db="EMBL/GenBank/DDBJ databases">
        <authorList>
            <person name="Shan Y."/>
        </authorList>
    </citation>
    <scope>NUCLEOTIDE SEQUENCE [LARGE SCALE GENOMIC DNA]</scope>
    <source>
        <strain evidence="3">csc3.9</strain>
    </source>
</reference>
<accession>A0A7T4QZF3</accession>
<organism evidence="2 3">
    <name type="scientific">Spongiibacter nanhainus</name>
    <dbReference type="NCBI Taxonomy" id="2794344"/>
    <lineage>
        <taxon>Bacteria</taxon>
        <taxon>Pseudomonadati</taxon>
        <taxon>Pseudomonadota</taxon>
        <taxon>Gammaproteobacteria</taxon>
        <taxon>Cellvibrionales</taxon>
        <taxon>Spongiibacteraceae</taxon>
        <taxon>Spongiibacter</taxon>
    </lineage>
</organism>
<feature type="region of interest" description="Disordered" evidence="1">
    <location>
        <begin position="216"/>
        <end position="256"/>
    </location>
</feature>
<proteinExistence type="predicted"/>
<name>A0A7T4QZF3_9GAMM</name>
<dbReference type="AlphaFoldDB" id="A0A7T4QZF3"/>
<sequence>MIALQDKEAFARGGNRLCFVHPEFADRCIKVRRPDRSLEWRRAKKSFPKNLRPLSAFDDNLEELQVMERLQSHYPDALFKHVSRCYGMLDTDMGPGLCSELILDGNGEISRSLKLELWHGGYQPDLQRAVAELMAHWRDYAVPSKDLLIHNIVVQRDQQGAIQRLVVIDGMGASGLAGKAWAPLWLRRYFAGRKANNLPERIDEFLAQIQDGNYPGLQGVPLKDGEPNIPPPKQDTPGVTKSGARVSPVDQDKTEP</sequence>
<protein>
    <recommendedName>
        <fullName evidence="4">PhoP regulatory network protein YrbL</fullName>
    </recommendedName>
</protein>
<evidence type="ECO:0008006" key="4">
    <source>
        <dbReference type="Google" id="ProtNLM"/>
    </source>
</evidence>
<keyword evidence="3" id="KW-1185">Reference proteome</keyword>
<dbReference type="EMBL" id="CP066167">
    <property type="protein sequence ID" value="QQD17487.1"/>
    <property type="molecule type" value="Genomic_DNA"/>
</dbReference>
<evidence type="ECO:0000313" key="2">
    <source>
        <dbReference type="EMBL" id="QQD17487.1"/>
    </source>
</evidence>
<dbReference type="Pfam" id="PF10707">
    <property type="entry name" value="YrbL-PhoP_reg"/>
    <property type="match status" value="1"/>
</dbReference>
<gene>
    <name evidence="2" type="ORF">I6N98_14125</name>
</gene>
<evidence type="ECO:0000313" key="3">
    <source>
        <dbReference type="Proteomes" id="UP000596063"/>
    </source>
</evidence>
<dbReference type="KEGG" id="snan:I6N98_14125"/>
<dbReference type="InterPro" id="IPR019647">
    <property type="entry name" value="PhoP_reg_network_YrbL"/>
</dbReference>
<dbReference type="Proteomes" id="UP000596063">
    <property type="component" value="Chromosome"/>
</dbReference>